<proteinExistence type="predicted"/>
<dbReference type="EMBL" id="JAMYWD010000011">
    <property type="protein sequence ID" value="KAJ4954491.1"/>
    <property type="molecule type" value="Genomic_DNA"/>
</dbReference>
<evidence type="ECO:0000313" key="2">
    <source>
        <dbReference type="Proteomes" id="UP001141806"/>
    </source>
</evidence>
<sequence>MKDKGLKPDEPSRIQCHSSLSCSRCLLCETQFCATLNVFSVVVFFNRPLSPSIDLFAFFLRSSLSVGSNEIGGLKNEISSSRSVSSLSVGSNEIGGLKNEISEAPPRLVGRGCKLRIGFLFALEFVIDEFFQIILSGFFWEKSLVVSRVSPGDPISLKRISDLPLRKIEISE</sequence>
<name>A0A9Q0GWR4_9MAGN</name>
<accession>A0A9Q0GWR4</accession>
<keyword evidence="2" id="KW-1185">Reference proteome</keyword>
<dbReference type="Proteomes" id="UP001141806">
    <property type="component" value="Unassembled WGS sequence"/>
</dbReference>
<comment type="caution">
    <text evidence="1">The sequence shown here is derived from an EMBL/GenBank/DDBJ whole genome shotgun (WGS) entry which is preliminary data.</text>
</comment>
<evidence type="ECO:0000313" key="1">
    <source>
        <dbReference type="EMBL" id="KAJ4954491.1"/>
    </source>
</evidence>
<protein>
    <submittedName>
        <fullName evidence="1">Uncharacterized protein</fullName>
    </submittedName>
</protein>
<organism evidence="1 2">
    <name type="scientific">Protea cynaroides</name>
    <dbReference type="NCBI Taxonomy" id="273540"/>
    <lineage>
        <taxon>Eukaryota</taxon>
        <taxon>Viridiplantae</taxon>
        <taxon>Streptophyta</taxon>
        <taxon>Embryophyta</taxon>
        <taxon>Tracheophyta</taxon>
        <taxon>Spermatophyta</taxon>
        <taxon>Magnoliopsida</taxon>
        <taxon>Proteales</taxon>
        <taxon>Proteaceae</taxon>
        <taxon>Protea</taxon>
    </lineage>
</organism>
<gene>
    <name evidence="1" type="ORF">NE237_011274</name>
</gene>
<dbReference type="AlphaFoldDB" id="A0A9Q0GWR4"/>
<reference evidence="1" key="1">
    <citation type="journal article" date="2023" name="Plant J.">
        <title>The genome of the king protea, Protea cynaroides.</title>
        <authorList>
            <person name="Chang J."/>
            <person name="Duong T.A."/>
            <person name="Schoeman C."/>
            <person name="Ma X."/>
            <person name="Roodt D."/>
            <person name="Barker N."/>
            <person name="Li Z."/>
            <person name="Van de Peer Y."/>
            <person name="Mizrachi E."/>
        </authorList>
    </citation>
    <scope>NUCLEOTIDE SEQUENCE</scope>
    <source>
        <tissue evidence="1">Young leaves</tissue>
    </source>
</reference>